<dbReference type="OrthoDB" id="9801454at2"/>
<feature type="domain" description="CinA C-terminal" evidence="1">
    <location>
        <begin position="7"/>
        <end position="159"/>
    </location>
</feature>
<comment type="caution">
    <text evidence="2">The sequence shown here is derived from an EMBL/GenBank/DDBJ whole genome shotgun (WGS) entry which is preliminary data.</text>
</comment>
<gene>
    <name evidence="2" type="ORF">FZ040_10585</name>
</gene>
<dbReference type="GO" id="GO:0016787">
    <property type="term" value="F:hydrolase activity"/>
    <property type="evidence" value="ECO:0007669"/>
    <property type="project" value="UniProtKB-KW"/>
</dbReference>
<proteinExistence type="predicted"/>
<protein>
    <submittedName>
        <fullName evidence="2">Nicotinamide-nucleotide amidohydrolase family protein</fullName>
    </submittedName>
</protein>
<accession>A0A5D6W0X3</accession>
<reference evidence="2 3" key="1">
    <citation type="submission" date="2019-08" db="EMBL/GenBank/DDBJ databases">
        <title>Selenomonas sp. mPRGC5 and Selenomonas sp. mPRGC8 isolated from ruminal fluid of dairy goat (Capra hircus).</title>
        <authorList>
            <person name="Poothong S."/>
            <person name="Nuengjamnong C."/>
            <person name="Tanasupawat S."/>
        </authorList>
    </citation>
    <scope>NUCLEOTIDE SEQUENCE [LARGE SCALE GENOMIC DNA]</scope>
    <source>
        <strain evidence="3">mPRGC5</strain>
    </source>
</reference>
<dbReference type="InterPro" id="IPR008136">
    <property type="entry name" value="CinA_C"/>
</dbReference>
<sequence>MGGITMETMEETAGRLLMDSQQTIACAESCTGGLLTSRLTDVPGSSAYVMGSVVSYTNPIKERLVGVNPATIAAYTEVSAETAGEMAEGIRRVIGTDLGVGITGIAGPGGGTSERPVGLVYIAVAGSRGTRVCENHFHGERKEIKQQSAEKALQMIVTYLSGGFF</sequence>
<evidence type="ECO:0000313" key="2">
    <source>
        <dbReference type="EMBL" id="TYZ21102.1"/>
    </source>
</evidence>
<dbReference type="Proteomes" id="UP000323646">
    <property type="component" value="Unassembled WGS sequence"/>
</dbReference>
<dbReference type="Pfam" id="PF02464">
    <property type="entry name" value="CinA"/>
    <property type="match status" value="1"/>
</dbReference>
<dbReference type="SUPFAM" id="SSF142433">
    <property type="entry name" value="CinA-like"/>
    <property type="match status" value="1"/>
</dbReference>
<dbReference type="Gene3D" id="3.90.950.20">
    <property type="entry name" value="CinA-like"/>
    <property type="match status" value="1"/>
</dbReference>
<dbReference type="AlphaFoldDB" id="A0A5D6W0X3"/>
<keyword evidence="2" id="KW-0378">Hydrolase</keyword>
<organism evidence="2 3">
    <name type="scientific">Selenomonas ruminis</name>
    <dbReference type="NCBI Taxonomy" id="2593411"/>
    <lineage>
        <taxon>Bacteria</taxon>
        <taxon>Bacillati</taxon>
        <taxon>Bacillota</taxon>
        <taxon>Negativicutes</taxon>
        <taxon>Selenomonadales</taxon>
        <taxon>Selenomonadaceae</taxon>
        <taxon>Selenomonas</taxon>
    </lineage>
</organism>
<name>A0A5D6W0X3_9FIRM</name>
<dbReference type="EMBL" id="VTOY01000010">
    <property type="protein sequence ID" value="TYZ21102.1"/>
    <property type="molecule type" value="Genomic_DNA"/>
</dbReference>
<keyword evidence="3" id="KW-1185">Reference proteome</keyword>
<evidence type="ECO:0000259" key="1">
    <source>
        <dbReference type="Pfam" id="PF02464"/>
    </source>
</evidence>
<dbReference type="InterPro" id="IPR036653">
    <property type="entry name" value="CinA-like_C"/>
</dbReference>
<evidence type="ECO:0000313" key="3">
    <source>
        <dbReference type="Proteomes" id="UP000323646"/>
    </source>
</evidence>
<dbReference type="NCBIfam" id="TIGR00199">
    <property type="entry name" value="PncC_domain"/>
    <property type="match status" value="1"/>
</dbReference>